<name>A0A8J2NX60_9HEXA</name>
<keyword evidence="3" id="KW-1185">Reference proteome</keyword>
<dbReference type="Proteomes" id="UP000708208">
    <property type="component" value="Unassembled WGS sequence"/>
</dbReference>
<accession>A0A8J2NX60</accession>
<evidence type="ECO:0000313" key="3">
    <source>
        <dbReference type="Proteomes" id="UP000708208"/>
    </source>
</evidence>
<dbReference type="EMBL" id="CAJVCH010182717">
    <property type="protein sequence ID" value="CAG7729693.1"/>
    <property type="molecule type" value="Genomic_DNA"/>
</dbReference>
<feature type="region of interest" description="Disordered" evidence="1">
    <location>
        <begin position="1"/>
        <end position="33"/>
    </location>
</feature>
<reference evidence="2" key="1">
    <citation type="submission" date="2021-06" db="EMBL/GenBank/DDBJ databases">
        <authorList>
            <person name="Hodson N. C."/>
            <person name="Mongue J. A."/>
            <person name="Jaron S. K."/>
        </authorList>
    </citation>
    <scope>NUCLEOTIDE SEQUENCE</scope>
</reference>
<proteinExistence type="predicted"/>
<evidence type="ECO:0000313" key="2">
    <source>
        <dbReference type="EMBL" id="CAG7729693.1"/>
    </source>
</evidence>
<sequence length="82" mass="9431">MFEHDCHRRADRSNNVAYGGEGSEKEDVAPAEPWVSTKERSLMDGRLRQARWSLFRVRRYISEEPTAFCGNSLSVVNLEESL</sequence>
<evidence type="ECO:0000256" key="1">
    <source>
        <dbReference type="SAM" id="MobiDB-lite"/>
    </source>
</evidence>
<organism evidence="2 3">
    <name type="scientific">Allacma fusca</name>
    <dbReference type="NCBI Taxonomy" id="39272"/>
    <lineage>
        <taxon>Eukaryota</taxon>
        <taxon>Metazoa</taxon>
        <taxon>Ecdysozoa</taxon>
        <taxon>Arthropoda</taxon>
        <taxon>Hexapoda</taxon>
        <taxon>Collembola</taxon>
        <taxon>Symphypleona</taxon>
        <taxon>Sminthuridae</taxon>
        <taxon>Allacma</taxon>
    </lineage>
</organism>
<protein>
    <submittedName>
        <fullName evidence="2">Uncharacterized protein</fullName>
    </submittedName>
</protein>
<gene>
    <name evidence="2" type="ORF">AFUS01_LOCUS18390</name>
</gene>
<comment type="caution">
    <text evidence="2">The sequence shown here is derived from an EMBL/GenBank/DDBJ whole genome shotgun (WGS) entry which is preliminary data.</text>
</comment>
<feature type="compositionally biased region" description="Basic and acidic residues" evidence="1">
    <location>
        <begin position="1"/>
        <end position="12"/>
    </location>
</feature>
<dbReference type="AlphaFoldDB" id="A0A8J2NX60"/>